<evidence type="ECO:0000313" key="3">
    <source>
        <dbReference type="EMBL" id="TCN46334.1"/>
    </source>
</evidence>
<dbReference type="InterPro" id="IPR010985">
    <property type="entry name" value="Ribbon_hlx_hlx"/>
</dbReference>
<dbReference type="EMBL" id="SLVX01000004">
    <property type="protein sequence ID" value="TCN46334.1"/>
    <property type="molecule type" value="Genomic_DNA"/>
</dbReference>
<comment type="caution">
    <text evidence="3">The sequence shown here is derived from an EMBL/GenBank/DDBJ whole genome shotgun (WGS) entry which is preliminary data.</text>
</comment>
<dbReference type="Gene3D" id="1.20.5.780">
    <property type="entry name" value="Single helix bin"/>
    <property type="match status" value="1"/>
</dbReference>
<keyword evidence="1" id="KW-1277">Toxin-antitoxin system</keyword>
<dbReference type="Proteomes" id="UP000295351">
    <property type="component" value="Unassembled WGS sequence"/>
</dbReference>
<dbReference type="GO" id="GO:0006355">
    <property type="term" value="P:regulation of DNA-templated transcription"/>
    <property type="evidence" value="ECO:0007669"/>
    <property type="project" value="InterPro"/>
</dbReference>
<dbReference type="PANTHER" id="PTHR35401:SF2">
    <property type="entry name" value="ABC-TYPE TRANSPORT SYSTEM"/>
    <property type="match status" value="1"/>
</dbReference>
<comment type="similarity">
    <text evidence="2">Belongs to the TacA antitoxin family.</text>
</comment>
<name>A0A4R2D3D9_SHIGR</name>
<evidence type="ECO:0000256" key="1">
    <source>
        <dbReference type="ARBA" id="ARBA00022649"/>
    </source>
</evidence>
<protein>
    <submittedName>
        <fullName evidence="3">Uncharacterized protein (DUF1778 family)</fullName>
    </submittedName>
</protein>
<dbReference type="RefSeq" id="WP_133033763.1">
    <property type="nucleotide sequence ID" value="NZ_BAABEI010000012.1"/>
</dbReference>
<gene>
    <name evidence="3" type="ORF">EV665_1045</name>
</gene>
<dbReference type="InterPro" id="IPR014795">
    <property type="entry name" value="TacA_1-like"/>
</dbReference>
<evidence type="ECO:0000313" key="4">
    <source>
        <dbReference type="Proteomes" id="UP000295351"/>
    </source>
</evidence>
<dbReference type="AlphaFoldDB" id="A0A4R2D3D9"/>
<evidence type="ECO:0000256" key="2">
    <source>
        <dbReference type="ARBA" id="ARBA00049988"/>
    </source>
</evidence>
<organism evidence="3 4">
    <name type="scientific">Shinella granuli</name>
    <dbReference type="NCBI Taxonomy" id="323621"/>
    <lineage>
        <taxon>Bacteria</taxon>
        <taxon>Pseudomonadati</taxon>
        <taxon>Pseudomonadota</taxon>
        <taxon>Alphaproteobacteria</taxon>
        <taxon>Hyphomicrobiales</taxon>
        <taxon>Rhizobiaceae</taxon>
        <taxon>Shinella</taxon>
    </lineage>
</organism>
<dbReference type="SUPFAM" id="SSF47598">
    <property type="entry name" value="Ribbon-helix-helix"/>
    <property type="match status" value="1"/>
</dbReference>
<dbReference type="NCBIfam" id="NF041551">
    <property type="entry name" value="YlcI_YnfO_N"/>
    <property type="match status" value="1"/>
</dbReference>
<dbReference type="PANTHER" id="PTHR35401">
    <property type="entry name" value="COPG FAMILY HELIX-TURN-HELIX PROTEIN-RELATED-RELATED"/>
    <property type="match status" value="1"/>
</dbReference>
<reference evidence="3 4" key="1">
    <citation type="submission" date="2019-03" db="EMBL/GenBank/DDBJ databases">
        <title>Genomic Encyclopedia of Type Strains, Phase IV (KMG-IV): sequencing the most valuable type-strain genomes for metagenomic binning, comparative biology and taxonomic classification.</title>
        <authorList>
            <person name="Goeker M."/>
        </authorList>
    </citation>
    <scope>NUCLEOTIDE SEQUENCE [LARGE SCALE GENOMIC DNA]</scope>
    <source>
        <strain evidence="3 4">DSM 18401</strain>
    </source>
</reference>
<accession>A0A4R2D3D9</accession>
<sequence length="96" mass="10755">MAQETTPRTARLEARIAPEALAIVKRAAEMEGRSLSDFIVSAAQDAARRTIEENHIIRLSVEDQQRFVDMLLNPPEPVDALKRARQAHDMLIQPAP</sequence>
<proteinExistence type="inferred from homology"/>
<keyword evidence="4" id="KW-1185">Reference proteome</keyword>
<dbReference type="Pfam" id="PF08681">
    <property type="entry name" value="TacA1"/>
    <property type="match status" value="1"/>
</dbReference>